<dbReference type="PANTHER" id="PTHR31942:SF77">
    <property type="entry name" value="MLO-LIKE PROTEIN 14"/>
    <property type="match status" value="1"/>
</dbReference>
<evidence type="ECO:0000256" key="3">
    <source>
        <dbReference type="ARBA" id="ARBA00022692"/>
    </source>
</evidence>
<comment type="similarity">
    <text evidence="2">Belongs to the MLO family.</text>
</comment>
<sequence length="139" mass="16054">MVESVEEDDKEMRSVASTPTWSTATVLTFFVTVSLIVESSIHYLTSWLKRTERKPLLKALYKMKEELMLLGFMSLLLVATSTEISNICIQSRSYHGTLAPCSRFETDEGDENDSSKERRLSTAPDFRSLRRMFERLEHH</sequence>
<comment type="caution">
    <text evidence="9">The sequence shown here is derived from an EMBL/GenBank/DDBJ whole genome shotgun (WGS) entry which is preliminary data.</text>
</comment>
<keyword evidence="5 8" id="KW-1133">Transmembrane helix</keyword>
<keyword evidence="6 8" id="KW-0472">Membrane</keyword>
<organism evidence="9 10">
    <name type="scientific">Hibiscus syriacus</name>
    <name type="common">Rose of Sharon</name>
    <dbReference type="NCBI Taxonomy" id="106335"/>
    <lineage>
        <taxon>Eukaryota</taxon>
        <taxon>Viridiplantae</taxon>
        <taxon>Streptophyta</taxon>
        <taxon>Embryophyta</taxon>
        <taxon>Tracheophyta</taxon>
        <taxon>Spermatophyta</taxon>
        <taxon>Magnoliopsida</taxon>
        <taxon>eudicotyledons</taxon>
        <taxon>Gunneridae</taxon>
        <taxon>Pentapetalae</taxon>
        <taxon>rosids</taxon>
        <taxon>malvids</taxon>
        <taxon>Malvales</taxon>
        <taxon>Malvaceae</taxon>
        <taxon>Malvoideae</taxon>
        <taxon>Hibiscus</taxon>
    </lineage>
</organism>
<keyword evidence="7" id="KW-0568">Pathogenesis-related protein</keyword>
<evidence type="ECO:0000313" key="9">
    <source>
        <dbReference type="EMBL" id="KAE8713065.1"/>
    </source>
</evidence>
<feature type="transmembrane region" description="Helical" evidence="8">
    <location>
        <begin position="66"/>
        <end position="84"/>
    </location>
</feature>
<evidence type="ECO:0000313" key="10">
    <source>
        <dbReference type="Proteomes" id="UP000436088"/>
    </source>
</evidence>
<accession>A0A6A3BBN2</accession>
<feature type="transmembrane region" description="Helical" evidence="8">
    <location>
        <begin position="20"/>
        <end position="45"/>
    </location>
</feature>
<keyword evidence="4" id="KW-0611">Plant defense</keyword>
<keyword evidence="10" id="KW-1185">Reference proteome</keyword>
<dbReference type="AlphaFoldDB" id="A0A6A3BBN2"/>
<evidence type="ECO:0000256" key="5">
    <source>
        <dbReference type="ARBA" id="ARBA00022989"/>
    </source>
</evidence>
<evidence type="ECO:0000256" key="8">
    <source>
        <dbReference type="SAM" id="Phobius"/>
    </source>
</evidence>
<evidence type="ECO:0000256" key="6">
    <source>
        <dbReference type="ARBA" id="ARBA00023136"/>
    </source>
</evidence>
<dbReference type="InterPro" id="IPR004326">
    <property type="entry name" value="Mlo"/>
</dbReference>
<proteinExistence type="inferred from homology"/>
<dbReference type="Proteomes" id="UP000436088">
    <property type="component" value="Unassembled WGS sequence"/>
</dbReference>
<evidence type="ECO:0000256" key="7">
    <source>
        <dbReference type="ARBA" id="ARBA00023265"/>
    </source>
</evidence>
<evidence type="ECO:0000256" key="4">
    <source>
        <dbReference type="ARBA" id="ARBA00022821"/>
    </source>
</evidence>
<evidence type="ECO:0000256" key="2">
    <source>
        <dbReference type="ARBA" id="ARBA00006574"/>
    </source>
</evidence>
<dbReference type="EMBL" id="VEPZ02000883">
    <property type="protein sequence ID" value="KAE8713065.1"/>
    <property type="molecule type" value="Genomic_DNA"/>
</dbReference>
<evidence type="ECO:0000256" key="1">
    <source>
        <dbReference type="ARBA" id="ARBA00004141"/>
    </source>
</evidence>
<name>A0A6A3BBN2_HIBSY</name>
<dbReference type="GO" id="GO:0016020">
    <property type="term" value="C:membrane"/>
    <property type="evidence" value="ECO:0007669"/>
    <property type="project" value="UniProtKB-SubCell"/>
</dbReference>
<protein>
    <submittedName>
        <fullName evidence="9">Uncharacterized protein</fullName>
    </submittedName>
</protein>
<keyword evidence="3 8" id="KW-0812">Transmembrane</keyword>
<gene>
    <name evidence="9" type="ORF">F3Y22_tig00110220pilonHSYRG00155</name>
</gene>
<comment type="subcellular location">
    <subcellularLocation>
        <location evidence="1">Membrane</location>
        <topology evidence="1">Multi-pass membrane protein</topology>
    </subcellularLocation>
</comment>
<dbReference type="PANTHER" id="PTHR31942">
    <property type="entry name" value="MLO-LIKE PROTEIN 1"/>
    <property type="match status" value="1"/>
</dbReference>
<dbReference type="GO" id="GO:0006952">
    <property type="term" value="P:defense response"/>
    <property type="evidence" value="ECO:0007669"/>
    <property type="project" value="UniProtKB-KW"/>
</dbReference>
<reference evidence="9" key="1">
    <citation type="submission" date="2019-09" db="EMBL/GenBank/DDBJ databases">
        <title>Draft genome information of white flower Hibiscus syriacus.</title>
        <authorList>
            <person name="Kim Y.-M."/>
        </authorList>
    </citation>
    <scope>NUCLEOTIDE SEQUENCE [LARGE SCALE GENOMIC DNA]</scope>
    <source>
        <strain evidence="9">YM2019G1</strain>
    </source>
</reference>
<dbReference type="Pfam" id="PF03094">
    <property type="entry name" value="Mlo"/>
    <property type="match status" value="1"/>
</dbReference>